<name>A0ABW0IX61_9HYPH</name>
<dbReference type="PANTHER" id="PTHR44846">
    <property type="entry name" value="MANNOSYL-D-GLYCERATE TRANSPORT/METABOLISM SYSTEM REPRESSOR MNGR-RELATED"/>
    <property type="match status" value="1"/>
</dbReference>
<dbReference type="InterPro" id="IPR011663">
    <property type="entry name" value="UTRA"/>
</dbReference>
<feature type="domain" description="HTH gntR-type" evidence="4">
    <location>
        <begin position="6"/>
        <end position="74"/>
    </location>
</feature>
<comment type="caution">
    <text evidence="5">The sequence shown here is derived from an EMBL/GenBank/DDBJ whole genome shotgun (WGS) entry which is preliminary data.</text>
</comment>
<dbReference type="SUPFAM" id="SSF46785">
    <property type="entry name" value="Winged helix' DNA-binding domain"/>
    <property type="match status" value="1"/>
</dbReference>
<dbReference type="SMART" id="SM00345">
    <property type="entry name" value="HTH_GNTR"/>
    <property type="match status" value="1"/>
</dbReference>
<gene>
    <name evidence="5" type="ORF">ACFPOB_12840</name>
</gene>
<protein>
    <submittedName>
        <fullName evidence="5">UTRA domain-containing protein</fullName>
    </submittedName>
</protein>
<keyword evidence="6" id="KW-1185">Reference proteome</keyword>
<accession>A0ABW0IX61</accession>
<evidence type="ECO:0000313" key="6">
    <source>
        <dbReference type="Proteomes" id="UP001596053"/>
    </source>
</evidence>
<dbReference type="RefSeq" id="WP_377798848.1">
    <property type="nucleotide sequence ID" value="NZ_JBHSLW010000016.1"/>
</dbReference>
<evidence type="ECO:0000259" key="4">
    <source>
        <dbReference type="PROSITE" id="PS50949"/>
    </source>
</evidence>
<dbReference type="InterPro" id="IPR028978">
    <property type="entry name" value="Chorismate_lyase_/UTRA_dom_sf"/>
</dbReference>
<dbReference type="SUPFAM" id="SSF64288">
    <property type="entry name" value="Chorismate lyase-like"/>
    <property type="match status" value="1"/>
</dbReference>
<evidence type="ECO:0000313" key="5">
    <source>
        <dbReference type="EMBL" id="MFC5420445.1"/>
    </source>
</evidence>
<dbReference type="InterPro" id="IPR036390">
    <property type="entry name" value="WH_DNA-bd_sf"/>
</dbReference>
<dbReference type="PROSITE" id="PS50949">
    <property type="entry name" value="HTH_GNTR"/>
    <property type="match status" value="1"/>
</dbReference>
<dbReference type="CDD" id="cd07377">
    <property type="entry name" value="WHTH_GntR"/>
    <property type="match status" value="1"/>
</dbReference>
<keyword evidence="3" id="KW-0804">Transcription</keyword>
<dbReference type="Pfam" id="PF00392">
    <property type="entry name" value="GntR"/>
    <property type="match status" value="1"/>
</dbReference>
<evidence type="ECO:0000256" key="1">
    <source>
        <dbReference type="ARBA" id="ARBA00023015"/>
    </source>
</evidence>
<dbReference type="PANTHER" id="PTHR44846:SF7">
    <property type="entry name" value="TRANSCRIPTIONAL REGULATOR OF 2-AMINOETHYLPHOSPHONATE DEGRADATION OPERONS-RELATED"/>
    <property type="match status" value="1"/>
</dbReference>
<evidence type="ECO:0000256" key="2">
    <source>
        <dbReference type="ARBA" id="ARBA00023125"/>
    </source>
</evidence>
<keyword evidence="1" id="KW-0805">Transcription regulation</keyword>
<proteinExistence type="predicted"/>
<dbReference type="InterPro" id="IPR000524">
    <property type="entry name" value="Tscrpt_reg_HTH_GntR"/>
</dbReference>
<dbReference type="InterPro" id="IPR050679">
    <property type="entry name" value="Bact_HTH_transcr_reg"/>
</dbReference>
<keyword evidence="2" id="KW-0238">DNA-binding</keyword>
<dbReference type="InterPro" id="IPR036388">
    <property type="entry name" value="WH-like_DNA-bd_sf"/>
</dbReference>
<evidence type="ECO:0000256" key="3">
    <source>
        <dbReference type="ARBA" id="ARBA00023163"/>
    </source>
</evidence>
<dbReference type="Gene3D" id="3.40.1410.10">
    <property type="entry name" value="Chorismate lyase-like"/>
    <property type="match status" value="1"/>
</dbReference>
<dbReference type="Proteomes" id="UP001596053">
    <property type="component" value="Unassembled WGS sequence"/>
</dbReference>
<dbReference type="SMART" id="SM00866">
    <property type="entry name" value="UTRA"/>
    <property type="match status" value="1"/>
</dbReference>
<dbReference type="PRINTS" id="PR00035">
    <property type="entry name" value="HTHGNTR"/>
</dbReference>
<sequence length="239" mass="27033">MRGEGRGRVKAIKQAIQERIGGGTYRPGERLPSERQLCLEFETSRVTLHEILIQLEAEGLIYREERRGWFVSPARFVYNPQARGHFALSALQQGRLPSTRVIDRQLVRPPARVLDLLDIPASTKMACIRRVRSIDGRAVLYVEHYFQAEVFPGLFEHDLSVSLTELYRDIYGFDYGRMKYQITPTAVSGDAAAALHVAGGSPALLVTRVNHGLNNGIRDCDFEYWRHDAILIEVDVPDA</sequence>
<dbReference type="Gene3D" id="1.10.10.10">
    <property type="entry name" value="Winged helix-like DNA-binding domain superfamily/Winged helix DNA-binding domain"/>
    <property type="match status" value="1"/>
</dbReference>
<dbReference type="Pfam" id="PF07702">
    <property type="entry name" value="UTRA"/>
    <property type="match status" value="1"/>
</dbReference>
<reference evidence="6" key="1">
    <citation type="journal article" date="2019" name="Int. J. Syst. Evol. Microbiol.">
        <title>The Global Catalogue of Microorganisms (GCM) 10K type strain sequencing project: providing services to taxonomists for standard genome sequencing and annotation.</title>
        <authorList>
            <consortium name="The Broad Institute Genomics Platform"/>
            <consortium name="The Broad Institute Genome Sequencing Center for Infectious Disease"/>
            <person name="Wu L."/>
            <person name="Ma J."/>
        </authorList>
    </citation>
    <scope>NUCLEOTIDE SEQUENCE [LARGE SCALE GENOMIC DNA]</scope>
    <source>
        <strain evidence="6">NCAIM B.01391</strain>
    </source>
</reference>
<dbReference type="EMBL" id="JBHSLW010000016">
    <property type="protein sequence ID" value="MFC5420445.1"/>
    <property type="molecule type" value="Genomic_DNA"/>
</dbReference>
<organism evidence="5 6">
    <name type="scientific">Bosea eneae</name>
    <dbReference type="NCBI Taxonomy" id="151454"/>
    <lineage>
        <taxon>Bacteria</taxon>
        <taxon>Pseudomonadati</taxon>
        <taxon>Pseudomonadota</taxon>
        <taxon>Alphaproteobacteria</taxon>
        <taxon>Hyphomicrobiales</taxon>
        <taxon>Boseaceae</taxon>
        <taxon>Bosea</taxon>
    </lineage>
</organism>